<evidence type="ECO:0000256" key="3">
    <source>
        <dbReference type="ARBA" id="ARBA00022833"/>
    </source>
</evidence>
<dbReference type="InterPro" id="IPR019786">
    <property type="entry name" value="Zinc_finger_PHD-type_CS"/>
</dbReference>
<dbReference type="InterPro" id="IPR001965">
    <property type="entry name" value="Znf_PHD"/>
</dbReference>
<reference evidence="7 8" key="1">
    <citation type="submission" date="2016-03" db="EMBL/GenBank/DDBJ databases">
        <authorList>
            <person name="Ploux O."/>
        </authorList>
    </citation>
    <scope>NUCLEOTIDE SEQUENCE [LARGE SCALE GENOMIC DNA]</scope>
    <source>
        <strain evidence="7 8">UAMH 11012</strain>
    </source>
</reference>
<dbReference type="Gene3D" id="3.30.40.10">
    <property type="entry name" value="Zinc/RING finger domain, C3HC4 (zinc finger)"/>
    <property type="match status" value="1"/>
</dbReference>
<keyword evidence="8" id="KW-1185">Reference proteome</keyword>
<feature type="region of interest" description="Disordered" evidence="5">
    <location>
        <begin position="235"/>
        <end position="291"/>
    </location>
</feature>
<organism evidence="7 8">
    <name type="scientific">Phialocephala subalpina</name>
    <dbReference type="NCBI Taxonomy" id="576137"/>
    <lineage>
        <taxon>Eukaryota</taxon>
        <taxon>Fungi</taxon>
        <taxon>Dikarya</taxon>
        <taxon>Ascomycota</taxon>
        <taxon>Pezizomycotina</taxon>
        <taxon>Leotiomycetes</taxon>
        <taxon>Helotiales</taxon>
        <taxon>Mollisiaceae</taxon>
        <taxon>Phialocephala</taxon>
        <taxon>Phialocephala fortinii species complex</taxon>
    </lineage>
</organism>
<keyword evidence="2 4" id="KW-0863">Zinc-finger</keyword>
<dbReference type="OrthoDB" id="5846437at2759"/>
<evidence type="ECO:0000313" key="8">
    <source>
        <dbReference type="Proteomes" id="UP000184330"/>
    </source>
</evidence>
<dbReference type="InterPro" id="IPR011011">
    <property type="entry name" value="Znf_FYVE_PHD"/>
</dbReference>
<evidence type="ECO:0000259" key="6">
    <source>
        <dbReference type="PROSITE" id="PS50016"/>
    </source>
</evidence>
<feature type="domain" description="PHD-type" evidence="6">
    <location>
        <begin position="176"/>
        <end position="230"/>
    </location>
</feature>
<dbReference type="STRING" id="576137.A0A1L7XQE1"/>
<feature type="compositionally biased region" description="Polar residues" evidence="5">
    <location>
        <begin position="280"/>
        <end position="291"/>
    </location>
</feature>
<accession>A0A1L7XQE1</accession>
<evidence type="ECO:0000256" key="4">
    <source>
        <dbReference type="PROSITE-ProRule" id="PRU00146"/>
    </source>
</evidence>
<dbReference type="PROSITE" id="PS01359">
    <property type="entry name" value="ZF_PHD_1"/>
    <property type="match status" value="1"/>
</dbReference>
<evidence type="ECO:0000313" key="7">
    <source>
        <dbReference type="EMBL" id="CZR67250.1"/>
    </source>
</evidence>
<name>A0A1L7XQE1_9HELO</name>
<evidence type="ECO:0000256" key="1">
    <source>
        <dbReference type="ARBA" id="ARBA00022723"/>
    </source>
</evidence>
<dbReference type="Proteomes" id="UP000184330">
    <property type="component" value="Unassembled WGS sequence"/>
</dbReference>
<dbReference type="InterPro" id="IPR013083">
    <property type="entry name" value="Znf_RING/FYVE/PHD"/>
</dbReference>
<dbReference type="EMBL" id="FJOG01000042">
    <property type="protein sequence ID" value="CZR67250.1"/>
    <property type="molecule type" value="Genomic_DNA"/>
</dbReference>
<evidence type="ECO:0000256" key="5">
    <source>
        <dbReference type="SAM" id="MobiDB-lite"/>
    </source>
</evidence>
<keyword evidence="1" id="KW-0479">Metal-binding</keyword>
<sequence>MARSRRTRGVLDPVRRAARIELVKVPKSMDDCTFNLQVVPKSQLHRDLVLAIVQFTGYTKTFPNTNGQIAPRAVNGVEFTIQFLAIVDTFLTLAGAKFFPPLIPEDAGWQPVEENFMDFEGMPRLVWAPENFEEKEDIKVNMQLLFETIRNNGLVLGSSGQSLSLEKANLFKCFDTKDCYVCGSQTETHDNILVQCKECKCNWHQQCYAVAIIPIPVGHGWWYCKTCIESKKEKENVPRDEGHSQRPFKKRKSESYRRKSSIASTAARFDSVPPFEGHSESTPSVANDTPTLSPVPSILPRDCDYLMVIARQKATNVYKSINISDIRSVEDFFNACGLIWGMEVENLYVYLPDSDGLLEVIAGNRDSFKDVMRLFPRGRDNDKTVLMKVLVIAQGEVV</sequence>
<protein>
    <recommendedName>
        <fullName evidence="6">PHD-type domain-containing protein</fullName>
    </recommendedName>
</protein>
<evidence type="ECO:0000256" key="2">
    <source>
        <dbReference type="ARBA" id="ARBA00022771"/>
    </source>
</evidence>
<keyword evidence="3" id="KW-0862">Zinc</keyword>
<dbReference type="SUPFAM" id="SSF57903">
    <property type="entry name" value="FYVE/PHD zinc finger"/>
    <property type="match status" value="1"/>
</dbReference>
<dbReference type="SMART" id="SM00249">
    <property type="entry name" value="PHD"/>
    <property type="match status" value="1"/>
</dbReference>
<dbReference type="PROSITE" id="PS50016">
    <property type="entry name" value="ZF_PHD_2"/>
    <property type="match status" value="1"/>
</dbReference>
<proteinExistence type="predicted"/>
<dbReference type="AlphaFoldDB" id="A0A1L7XQE1"/>
<feature type="compositionally biased region" description="Basic and acidic residues" evidence="5">
    <location>
        <begin position="235"/>
        <end position="244"/>
    </location>
</feature>
<dbReference type="InterPro" id="IPR019787">
    <property type="entry name" value="Znf_PHD-finger"/>
</dbReference>
<gene>
    <name evidence="7" type="ORF">PAC_17149</name>
</gene>
<dbReference type="GO" id="GO:0008270">
    <property type="term" value="F:zinc ion binding"/>
    <property type="evidence" value="ECO:0007669"/>
    <property type="project" value="UniProtKB-KW"/>
</dbReference>